<reference evidence="8" key="1">
    <citation type="journal article" date="2010" name="Nature">
        <title>The Amphimedon queenslandica genome and the evolution of animal complexity.</title>
        <authorList>
            <person name="Srivastava M."/>
            <person name="Simakov O."/>
            <person name="Chapman J."/>
            <person name="Fahey B."/>
            <person name="Gauthier M.E."/>
            <person name="Mitros T."/>
            <person name="Richards G.S."/>
            <person name="Conaco C."/>
            <person name="Dacre M."/>
            <person name="Hellsten U."/>
            <person name="Larroux C."/>
            <person name="Putnam N.H."/>
            <person name="Stanke M."/>
            <person name="Adamska M."/>
            <person name="Darling A."/>
            <person name="Degnan S.M."/>
            <person name="Oakley T.H."/>
            <person name="Plachetzki D.C."/>
            <person name="Zhai Y."/>
            <person name="Adamski M."/>
            <person name="Calcino A."/>
            <person name="Cummins S.F."/>
            <person name="Goodstein D.M."/>
            <person name="Harris C."/>
            <person name="Jackson D.J."/>
            <person name="Leys S.P."/>
            <person name="Shu S."/>
            <person name="Woodcroft B.J."/>
            <person name="Vervoort M."/>
            <person name="Kosik K.S."/>
            <person name="Manning G."/>
            <person name="Degnan B.M."/>
            <person name="Rokhsar D.S."/>
        </authorList>
    </citation>
    <scope>NUCLEOTIDE SEQUENCE [LARGE SCALE GENOMIC DNA]</scope>
</reference>
<accession>A0A1X7VQV0</accession>
<dbReference type="EnsemblMetazoa" id="Aqu2.1.42210_001">
    <property type="protein sequence ID" value="Aqu2.1.42210_001"/>
    <property type="gene ID" value="Aqu2.1.42210"/>
</dbReference>
<comment type="similarity">
    <text evidence="1">Belongs to the CCDC39 family.</text>
</comment>
<reference evidence="7" key="2">
    <citation type="submission" date="2017-05" db="UniProtKB">
        <authorList>
            <consortium name="EnsemblMetazoa"/>
        </authorList>
    </citation>
    <scope>IDENTIFICATION</scope>
</reference>
<dbReference type="KEGG" id="aqu:100632270"/>
<feature type="compositionally biased region" description="Low complexity" evidence="6">
    <location>
        <begin position="958"/>
        <end position="969"/>
    </location>
</feature>
<feature type="region of interest" description="Disordered" evidence="6">
    <location>
        <begin position="858"/>
        <end position="977"/>
    </location>
</feature>
<evidence type="ECO:0000313" key="7">
    <source>
        <dbReference type="EnsemblMetazoa" id="Aqu2.1.42210_001"/>
    </source>
</evidence>
<evidence type="ECO:0000256" key="3">
    <source>
        <dbReference type="ARBA" id="ARBA00023054"/>
    </source>
</evidence>
<protein>
    <recommendedName>
        <fullName evidence="2">Coiled-coil domain-containing protein 39</fullName>
    </recommendedName>
</protein>
<dbReference type="GO" id="GO:0036159">
    <property type="term" value="P:inner dynein arm assembly"/>
    <property type="evidence" value="ECO:0007669"/>
    <property type="project" value="InterPro"/>
</dbReference>
<dbReference type="EnsemblMetazoa" id="XM_011409593.2">
    <property type="protein sequence ID" value="XP_011407895.1"/>
    <property type="gene ID" value="LOC100632270"/>
</dbReference>
<dbReference type="eggNOG" id="ENOG502QS0D">
    <property type="taxonomic scope" value="Eukaryota"/>
</dbReference>
<dbReference type="GO" id="GO:0060287">
    <property type="term" value="P:epithelial cilium movement involved in determination of left/right asymmetry"/>
    <property type="evidence" value="ECO:0007669"/>
    <property type="project" value="TreeGrafter"/>
</dbReference>
<gene>
    <name evidence="7" type="primary">100632270</name>
</gene>
<dbReference type="GO" id="GO:0005576">
    <property type="term" value="C:extracellular region"/>
    <property type="evidence" value="ECO:0007669"/>
    <property type="project" value="GOC"/>
</dbReference>
<dbReference type="Pfam" id="PF24161">
    <property type="entry name" value="CCDC39"/>
    <property type="match status" value="1"/>
</dbReference>
<evidence type="ECO:0000256" key="1">
    <source>
        <dbReference type="ARBA" id="ARBA00005805"/>
    </source>
</evidence>
<dbReference type="GO" id="GO:0005930">
    <property type="term" value="C:axoneme"/>
    <property type="evidence" value="ECO:0007669"/>
    <property type="project" value="InterPro"/>
</dbReference>
<feature type="coiled-coil region" evidence="5">
    <location>
        <begin position="659"/>
        <end position="707"/>
    </location>
</feature>
<dbReference type="PANTHER" id="PTHR18962:SF0">
    <property type="entry name" value="COILED-COIL DOMAIN-CONTAINING PROTEIN 39"/>
    <property type="match status" value="1"/>
</dbReference>
<feature type="coiled-coil region" evidence="5">
    <location>
        <begin position="229"/>
        <end position="319"/>
    </location>
</feature>
<feature type="compositionally biased region" description="Polar residues" evidence="6">
    <location>
        <begin position="911"/>
        <end position="926"/>
    </location>
</feature>
<keyword evidence="8" id="KW-1185">Reference proteome</keyword>
<dbReference type="OrthoDB" id="10259720at2759"/>
<evidence type="ECO:0000256" key="4">
    <source>
        <dbReference type="ARBA" id="ARBA00045182"/>
    </source>
</evidence>
<feature type="compositionally biased region" description="Low complexity" evidence="6">
    <location>
        <begin position="927"/>
        <end position="941"/>
    </location>
</feature>
<evidence type="ECO:0000256" key="6">
    <source>
        <dbReference type="SAM" id="MobiDB-lite"/>
    </source>
</evidence>
<dbReference type="OMA" id="NSKNCDE"/>
<organism evidence="7">
    <name type="scientific">Amphimedon queenslandica</name>
    <name type="common">Sponge</name>
    <dbReference type="NCBI Taxonomy" id="400682"/>
    <lineage>
        <taxon>Eukaryota</taxon>
        <taxon>Metazoa</taxon>
        <taxon>Porifera</taxon>
        <taxon>Demospongiae</taxon>
        <taxon>Heteroscleromorpha</taxon>
        <taxon>Haplosclerida</taxon>
        <taxon>Niphatidae</taxon>
        <taxon>Amphimedon</taxon>
    </lineage>
</organism>
<dbReference type="InParanoid" id="A0A1X7VQV0"/>
<evidence type="ECO:0000256" key="5">
    <source>
        <dbReference type="SAM" id="Coils"/>
    </source>
</evidence>
<sequence>MSGQFDLDYVSLPISNEANKQLEEGVQQKKTEINALQQQIGEHNDRIHILSEHLKNVQQELNLTQALYEARRKDVETEKHLIQVADREEGRLKDGYRELQSKQEKLSELMNTYENNLFKTNSELEKIRKQMNWEKQTLEAWLEESARRDEDASTIAKYARSDEAKIKELLLKSEELNISYVKAKHSLNVESMDTVAAQIELDNTAQAFRQAHDERQSLILQWEQIIEQMKRRDQDMDRTATELARLKAEIKVLEGSVNEKKQFLEEEKNNNKEMEKKVHGAEVLSAKTHNEYQEKEKNKQQLKDELETLKYSVDRAAADLESMRGQSHRMTKEIQDKTNRLDTLHHQLLIMQEEHKRAIQKTLSAEDRAQKMDQLLAQEEATVQQLEKELAGKREKKFKQSQQLQEVKRRKQNIEAEIQSAKVALRNLSSNQRKVDDEALKQQELLYIQDFQLQQLDHKLNRLEGERTEEEKAHLTKKMKELEADWESQSQSETLLSSQLKRLQDDLRRASRQIEVKQKEKNTLLGKIDELNLHIDSTQRELRKMIAAKQDLMVDENIIKLEVKRLRDALFSCSDDVVGLEKDKQQLMTVMLERKKEIAVHKEMLKVQIKTNEGERLTFSTELHDRIAKIDRLRKRYEILTISMNPPEGEEEHSQTYYVIKAAQEREELQREGDDLDAKIRKAEKEIQALENTLALINSKNNKFRKSLQTYDPSGEDSLELETLEGQFKASADKYRHKRKQLRQLESDIQSLNNALSLITAEHDNCNNSLQDTKDMLAQYTKEYEDTKVKLDRANKQSIKLAKEIRLKKNTTDKTDVEEDIELRELRDFNTSVFHQLGTIAASDSNLADTIHLLLSQVGLPPPPPPTGIKASSLPSSARSSTSQLSTSSTSSRQSTPRQSLQYKPIDIILTGQSTPPRDGRTTPQESSSPRSSISSSGSKGSSRRHSKPPSPLASPHSSTGSASRPASSLDLTIRPT</sequence>
<feature type="coiled-coil region" evidence="5">
    <location>
        <begin position="735"/>
        <end position="797"/>
    </location>
</feature>
<name>A0A1X7VQV0_AMPQE</name>
<dbReference type="PANTHER" id="PTHR18962">
    <property type="entry name" value="COILED-COIL DOMAIN-CONTAINING PROTEIN 39"/>
    <property type="match status" value="1"/>
</dbReference>
<dbReference type="STRING" id="400682.A0A1X7VQV0"/>
<dbReference type="InterPro" id="IPR033290">
    <property type="entry name" value="CCDC39"/>
</dbReference>
<comment type="function">
    <text evidence="4">Required for assembly of dynein regulatory complex (DRC) and inner dynein arm (IDA) complexes, which are responsible for ciliary beat regulation, thereby playing a central role in motility in cilia and flagella. Probably acts together with CCDC40 to form a molecular ruler that determines the 96 nanometer (nm) repeat length and arrangements of components in cilia and flagella. Not required for outer dynein arm complexes assembly.</text>
</comment>
<dbReference type="Proteomes" id="UP000007879">
    <property type="component" value="Unassembled WGS sequence"/>
</dbReference>
<feature type="coiled-coil region" evidence="5">
    <location>
        <begin position="92"/>
        <end position="144"/>
    </location>
</feature>
<feature type="coiled-coil region" evidence="5">
    <location>
        <begin position="19"/>
        <end position="60"/>
    </location>
</feature>
<feature type="compositionally biased region" description="Low complexity" evidence="6">
    <location>
        <begin position="871"/>
        <end position="902"/>
    </location>
</feature>
<dbReference type="AlphaFoldDB" id="A0A1X7VQV0"/>
<evidence type="ECO:0000313" key="8">
    <source>
        <dbReference type="Proteomes" id="UP000007879"/>
    </source>
</evidence>
<proteinExistence type="inferred from homology"/>
<evidence type="ECO:0000256" key="2">
    <source>
        <dbReference type="ARBA" id="ARBA00016725"/>
    </source>
</evidence>
<keyword evidence="3 5" id="KW-0175">Coiled coil</keyword>
<dbReference type="GO" id="GO:0060285">
    <property type="term" value="P:cilium-dependent cell motility"/>
    <property type="evidence" value="ECO:0007669"/>
    <property type="project" value="TreeGrafter"/>
</dbReference>
<feature type="coiled-coil region" evidence="5">
    <location>
        <begin position="369"/>
        <end position="548"/>
    </location>
</feature>